<dbReference type="EMBL" id="JASSZA010000010">
    <property type="protein sequence ID" value="KAK2100082.1"/>
    <property type="molecule type" value="Genomic_DNA"/>
</dbReference>
<organism evidence="2 3">
    <name type="scientific">Saguinus oedipus</name>
    <name type="common">Cotton-top tamarin</name>
    <name type="synonym">Oedipomidas oedipus</name>
    <dbReference type="NCBI Taxonomy" id="9490"/>
    <lineage>
        <taxon>Eukaryota</taxon>
        <taxon>Metazoa</taxon>
        <taxon>Chordata</taxon>
        <taxon>Craniata</taxon>
        <taxon>Vertebrata</taxon>
        <taxon>Euteleostomi</taxon>
        <taxon>Mammalia</taxon>
        <taxon>Eutheria</taxon>
        <taxon>Euarchontoglires</taxon>
        <taxon>Primates</taxon>
        <taxon>Haplorrhini</taxon>
        <taxon>Platyrrhini</taxon>
        <taxon>Cebidae</taxon>
        <taxon>Callitrichinae</taxon>
        <taxon>Saguinus</taxon>
    </lineage>
</organism>
<proteinExistence type="predicted"/>
<evidence type="ECO:0000256" key="1">
    <source>
        <dbReference type="SAM" id="MobiDB-lite"/>
    </source>
</evidence>
<comment type="caution">
    <text evidence="2">The sequence shown here is derived from an EMBL/GenBank/DDBJ whole genome shotgun (WGS) entry which is preliminary data.</text>
</comment>
<gene>
    <name evidence="2" type="ORF">P7K49_021430</name>
</gene>
<feature type="compositionally biased region" description="Basic and acidic residues" evidence="1">
    <location>
        <begin position="69"/>
        <end position="81"/>
    </location>
</feature>
<keyword evidence="3" id="KW-1185">Reference proteome</keyword>
<feature type="region of interest" description="Disordered" evidence="1">
    <location>
        <begin position="1"/>
        <end position="390"/>
    </location>
</feature>
<feature type="compositionally biased region" description="Pro residues" evidence="1">
    <location>
        <begin position="166"/>
        <end position="177"/>
    </location>
</feature>
<evidence type="ECO:0008006" key="4">
    <source>
        <dbReference type="Google" id="ProtNLM"/>
    </source>
</evidence>
<dbReference type="Proteomes" id="UP001266305">
    <property type="component" value="Unassembled WGS sequence"/>
</dbReference>
<feature type="compositionally biased region" description="Gly residues" evidence="1">
    <location>
        <begin position="260"/>
        <end position="281"/>
    </location>
</feature>
<evidence type="ECO:0000313" key="2">
    <source>
        <dbReference type="EMBL" id="KAK2100082.1"/>
    </source>
</evidence>
<sequence>MFLINSGEHPRGQALPGSSLRGGLHSPSASQPQKRCTRPLPRRPKRLRSPRASSGHHRQPRAPLPHTVGEQKGEREEEPTRLPEGGSRAPTVAGQRWPSAPPAPGPEPARPPPSPGDASGRRCQTGFQPGRKRSPGFGPHHPHRGTCAWLARDPLRPVPACSRPGSPRPPGPGPGPDPDPDPDPAARTRLHKARRPAGQDKAGGGAGTYLGAERGRGGRGRTGGCRARSPAARGVCWQRPGARRMAGGRCHGARAARGARGAGGGGGGGGARGGGARGASGGTAAPRKEDNSLPLPQAAGSRGRPGTIWSRQPRRARGVAGVAPSPPGAMATAAPRGAPRCSQPGVSDLPRGERGCSSEAGYRPPATFRVGSPKTPPSGSSLALGPHHSL</sequence>
<accession>A0ABQ9USN8</accession>
<feature type="compositionally biased region" description="Basic residues" evidence="1">
    <location>
        <begin position="130"/>
        <end position="144"/>
    </location>
</feature>
<protein>
    <recommendedName>
        <fullName evidence="4">Collagen alpha-1(I) chain-like</fullName>
    </recommendedName>
</protein>
<name>A0ABQ9USN8_SAGOE</name>
<feature type="compositionally biased region" description="Pro residues" evidence="1">
    <location>
        <begin position="99"/>
        <end position="115"/>
    </location>
</feature>
<feature type="compositionally biased region" description="Basic residues" evidence="1">
    <location>
        <begin position="35"/>
        <end position="60"/>
    </location>
</feature>
<evidence type="ECO:0000313" key="3">
    <source>
        <dbReference type="Proteomes" id="UP001266305"/>
    </source>
</evidence>
<feature type="compositionally biased region" description="Low complexity" evidence="1">
    <location>
        <begin position="243"/>
        <end position="259"/>
    </location>
</feature>
<reference evidence="2 3" key="1">
    <citation type="submission" date="2023-05" db="EMBL/GenBank/DDBJ databases">
        <title>B98-5 Cell Line De Novo Hybrid Assembly: An Optical Mapping Approach.</title>
        <authorList>
            <person name="Kananen K."/>
            <person name="Auerbach J.A."/>
            <person name="Kautto E."/>
            <person name="Blachly J.S."/>
        </authorList>
    </citation>
    <scope>NUCLEOTIDE SEQUENCE [LARGE SCALE GENOMIC DNA]</scope>
    <source>
        <strain evidence="2">B95-8</strain>
        <tissue evidence="2">Cell line</tissue>
    </source>
</reference>